<dbReference type="InterPro" id="IPR019734">
    <property type="entry name" value="TPR_rpt"/>
</dbReference>
<name>A0A4R6SPZ1_9SPHI</name>
<evidence type="ECO:0000313" key="2">
    <source>
        <dbReference type="Proteomes" id="UP000295620"/>
    </source>
</evidence>
<keyword evidence="2" id="KW-1185">Reference proteome</keyword>
<dbReference type="EMBL" id="SNYC01000010">
    <property type="protein sequence ID" value="TDQ06229.1"/>
    <property type="molecule type" value="Genomic_DNA"/>
</dbReference>
<dbReference type="Gene3D" id="1.25.40.10">
    <property type="entry name" value="Tetratricopeptide repeat domain"/>
    <property type="match status" value="1"/>
</dbReference>
<sequence>MEILYTVDEKYLQAVDELTFGELPKSLHLFNEIIDIDPNYARAHYQLGYCYFYEFKNYQTAGYHFKKCVDLDPVFPDSYVDYLKLLVTLKMDKAISTTAEKALLVPGVALGEVHELLGKYAEQQQDFVAAKEHFEKAILVTTDQTEYGTFQDHIKRISAKQNSKAKIMYTYTDE</sequence>
<accession>A0A4R6SPZ1</accession>
<gene>
    <name evidence="1" type="ORF">ATK78_4610</name>
</gene>
<dbReference type="RefSeq" id="WP_133578395.1">
    <property type="nucleotide sequence ID" value="NZ_SNYC01000010.1"/>
</dbReference>
<reference evidence="1 2" key="1">
    <citation type="submission" date="2019-03" db="EMBL/GenBank/DDBJ databases">
        <title>Genomic Encyclopedia of Archaeal and Bacterial Type Strains, Phase II (KMG-II): from individual species to whole genera.</title>
        <authorList>
            <person name="Goeker M."/>
        </authorList>
    </citation>
    <scope>NUCLEOTIDE SEQUENCE [LARGE SCALE GENOMIC DNA]</scope>
    <source>
        <strain evidence="1 2">DSM 19035</strain>
    </source>
</reference>
<comment type="caution">
    <text evidence="1">The sequence shown here is derived from an EMBL/GenBank/DDBJ whole genome shotgun (WGS) entry which is preliminary data.</text>
</comment>
<dbReference type="SUPFAM" id="SSF48452">
    <property type="entry name" value="TPR-like"/>
    <property type="match status" value="1"/>
</dbReference>
<evidence type="ECO:0000313" key="1">
    <source>
        <dbReference type="EMBL" id="TDQ06229.1"/>
    </source>
</evidence>
<protein>
    <submittedName>
        <fullName evidence="1">Tetratricopeptide repeat protein</fullName>
    </submittedName>
</protein>
<proteinExistence type="predicted"/>
<dbReference type="OrthoDB" id="791132at2"/>
<dbReference type="AlphaFoldDB" id="A0A4R6SPZ1"/>
<organism evidence="1 2">
    <name type="scientific">Pedobacter metabolipauper</name>
    <dbReference type="NCBI Taxonomy" id="425513"/>
    <lineage>
        <taxon>Bacteria</taxon>
        <taxon>Pseudomonadati</taxon>
        <taxon>Bacteroidota</taxon>
        <taxon>Sphingobacteriia</taxon>
        <taxon>Sphingobacteriales</taxon>
        <taxon>Sphingobacteriaceae</taxon>
        <taxon>Pedobacter</taxon>
    </lineage>
</organism>
<dbReference type="Pfam" id="PF13431">
    <property type="entry name" value="TPR_17"/>
    <property type="match status" value="1"/>
</dbReference>
<dbReference type="SMART" id="SM00028">
    <property type="entry name" value="TPR"/>
    <property type="match status" value="3"/>
</dbReference>
<dbReference type="Proteomes" id="UP000295620">
    <property type="component" value="Unassembled WGS sequence"/>
</dbReference>
<dbReference type="InterPro" id="IPR011990">
    <property type="entry name" value="TPR-like_helical_dom_sf"/>
</dbReference>